<feature type="repeat" description="ANK" evidence="3">
    <location>
        <begin position="6"/>
        <end position="38"/>
    </location>
</feature>
<dbReference type="GO" id="GO:0005737">
    <property type="term" value="C:cytoplasm"/>
    <property type="evidence" value="ECO:0007669"/>
    <property type="project" value="TreeGrafter"/>
</dbReference>
<dbReference type="InterPro" id="IPR002110">
    <property type="entry name" value="Ankyrin_rpt"/>
</dbReference>
<evidence type="ECO:0000313" key="5">
    <source>
        <dbReference type="Proteomes" id="UP000759537"/>
    </source>
</evidence>
<evidence type="ECO:0000256" key="2">
    <source>
        <dbReference type="ARBA" id="ARBA00023043"/>
    </source>
</evidence>
<dbReference type="Gene3D" id="1.25.40.20">
    <property type="entry name" value="Ankyrin repeat-containing domain"/>
    <property type="match status" value="1"/>
</dbReference>
<evidence type="ECO:0000256" key="3">
    <source>
        <dbReference type="PROSITE-ProRule" id="PRU00023"/>
    </source>
</evidence>
<accession>A0A9P5N1M0</accession>
<comment type="caution">
    <text evidence="4">The sequence shown here is derived from an EMBL/GenBank/DDBJ whole genome shotgun (WGS) entry which is preliminary data.</text>
</comment>
<dbReference type="InterPro" id="IPR036770">
    <property type="entry name" value="Ankyrin_rpt-contain_sf"/>
</dbReference>
<evidence type="ECO:0000256" key="1">
    <source>
        <dbReference type="ARBA" id="ARBA00022737"/>
    </source>
</evidence>
<feature type="repeat" description="ANK" evidence="3">
    <location>
        <begin position="82"/>
        <end position="114"/>
    </location>
</feature>
<evidence type="ECO:0000313" key="4">
    <source>
        <dbReference type="EMBL" id="KAF8483923.1"/>
    </source>
</evidence>
<dbReference type="PANTHER" id="PTHR24198">
    <property type="entry name" value="ANKYRIN REPEAT AND PROTEIN KINASE DOMAIN-CONTAINING PROTEIN"/>
    <property type="match status" value="1"/>
</dbReference>
<dbReference type="PRINTS" id="PR01415">
    <property type="entry name" value="ANKYRIN"/>
</dbReference>
<reference evidence="4" key="2">
    <citation type="journal article" date="2020" name="Nat. Commun.">
        <title>Large-scale genome sequencing of mycorrhizal fungi provides insights into the early evolution of symbiotic traits.</title>
        <authorList>
            <person name="Miyauchi S."/>
            <person name="Kiss E."/>
            <person name="Kuo A."/>
            <person name="Drula E."/>
            <person name="Kohler A."/>
            <person name="Sanchez-Garcia M."/>
            <person name="Morin E."/>
            <person name="Andreopoulos B."/>
            <person name="Barry K.W."/>
            <person name="Bonito G."/>
            <person name="Buee M."/>
            <person name="Carver A."/>
            <person name="Chen C."/>
            <person name="Cichocki N."/>
            <person name="Clum A."/>
            <person name="Culley D."/>
            <person name="Crous P.W."/>
            <person name="Fauchery L."/>
            <person name="Girlanda M."/>
            <person name="Hayes R.D."/>
            <person name="Keri Z."/>
            <person name="LaButti K."/>
            <person name="Lipzen A."/>
            <person name="Lombard V."/>
            <person name="Magnuson J."/>
            <person name="Maillard F."/>
            <person name="Murat C."/>
            <person name="Nolan M."/>
            <person name="Ohm R.A."/>
            <person name="Pangilinan J."/>
            <person name="Pereira M.F."/>
            <person name="Perotto S."/>
            <person name="Peter M."/>
            <person name="Pfister S."/>
            <person name="Riley R."/>
            <person name="Sitrit Y."/>
            <person name="Stielow J.B."/>
            <person name="Szollosi G."/>
            <person name="Zifcakova L."/>
            <person name="Stursova M."/>
            <person name="Spatafora J.W."/>
            <person name="Tedersoo L."/>
            <person name="Vaario L.M."/>
            <person name="Yamada A."/>
            <person name="Yan M."/>
            <person name="Wang P."/>
            <person name="Xu J."/>
            <person name="Bruns T."/>
            <person name="Baldrian P."/>
            <person name="Vilgalys R."/>
            <person name="Dunand C."/>
            <person name="Henrissat B."/>
            <person name="Grigoriev I.V."/>
            <person name="Hibbett D."/>
            <person name="Nagy L.G."/>
            <person name="Martin F.M."/>
        </authorList>
    </citation>
    <scope>NUCLEOTIDE SEQUENCE</scope>
    <source>
        <strain evidence="4">Prilba</strain>
    </source>
</reference>
<dbReference type="Pfam" id="PF00023">
    <property type="entry name" value="Ank"/>
    <property type="match status" value="1"/>
</dbReference>
<dbReference type="OrthoDB" id="194358at2759"/>
<dbReference type="EMBL" id="WHVB01000004">
    <property type="protein sequence ID" value="KAF8483923.1"/>
    <property type="molecule type" value="Genomic_DNA"/>
</dbReference>
<feature type="repeat" description="ANK" evidence="3">
    <location>
        <begin position="39"/>
        <end position="81"/>
    </location>
</feature>
<feature type="non-terminal residue" evidence="4">
    <location>
        <position position="1"/>
    </location>
</feature>
<dbReference type="Proteomes" id="UP000759537">
    <property type="component" value="Unassembled WGS sequence"/>
</dbReference>
<dbReference type="PROSITE" id="PS50088">
    <property type="entry name" value="ANK_REPEAT"/>
    <property type="match status" value="3"/>
</dbReference>
<reference evidence="4" key="1">
    <citation type="submission" date="2019-10" db="EMBL/GenBank/DDBJ databases">
        <authorList>
            <consortium name="DOE Joint Genome Institute"/>
            <person name="Kuo A."/>
            <person name="Miyauchi S."/>
            <person name="Kiss E."/>
            <person name="Drula E."/>
            <person name="Kohler A."/>
            <person name="Sanchez-Garcia M."/>
            <person name="Andreopoulos B."/>
            <person name="Barry K.W."/>
            <person name="Bonito G."/>
            <person name="Buee M."/>
            <person name="Carver A."/>
            <person name="Chen C."/>
            <person name="Cichocki N."/>
            <person name="Clum A."/>
            <person name="Culley D."/>
            <person name="Crous P.W."/>
            <person name="Fauchery L."/>
            <person name="Girlanda M."/>
            <person name="Hayes R."/>
            <person name="Keri Z."/>
            <person name="LaButti K."/>
            <person name="Lipzen A."/>
            <person name="Lombard V."/>
            <person name="Magnuson J."/>
            <person name="Maillard F."/>
            <person name="Morin E."/>
            <person name="Murat C."/>
            <person name="Nolan M."/>
            <person name="Ohm R."/>
            <person name="Pangilinan J."/>
            <person name="Pereira M."/>
            <person name="Perotto S."/>
            <person name="Peter M."/>
            <person name="Riley R."/>
            <person name="Sitrit Y."/>
            <person name="Stielow B."/>
            <person name="Szollosi G."/>
            <person name="Zifcakova L."/>
            <person name="Stursova M."/>
            <person name="Spatafora J.W."/>
            <person name="Tedersoo L."/>
            <person name="Vaario L.-M."/>
            <person name="Yamada A."/>
            <person name="Yan M."/>
            <person name="Wang P."/>
            <person name="Xu J."/>
            <person name="Bruns T."/>
            <person name="Baldrian P."/>
            <person name="Vilgalys R."/>
            <person name="Henrissat B."/>
            <person name="Grigoriev I.V."/>
            <person name="Hibbett D."/>
            <person name="Nagy L.G."/>
            <person name="Martin F.M."/>
        </authorList>
    </citation>
    <scope>NUCLEOTIDE SEQUENCE</scope>
    <source>
        <strain evidence="4">Prilba</strain>
    </source>
</reference>
<keyword evidence="1" id="KW-0677">Repeat</keyword>
<organism evidence="4 5">
    <name type="scientific">Russula ochroleuca</name>
    <dbReference type="NCBI Taxonomy" id="152965"/>
    <lineage>
        <taxon>Eukaryota</taxon>
        <taxon>Fungi</taxon>
        <taxon>Dikarya</taxon>
        <taxon>Basidiomycota</taxon>
        <taxon>Agaricomycotina</taxon>
        <taxon>Agaricomycetes</taxon>
        <taxon>Russulales</taxon>
        <taxon>Russulaceae</taxon>
        <taxon>Russula</taxon>
    </lineage>
</organism>
<dbReference type="PROSITE" id="PS50297">
    <property type="entry name" value="ANK_REP_REGION"/>
    <property type="match status" value="3"/>
</dbReference>
<protein>
    <submittedName>
        <fullName evidence="4">Ankyrin repeat protein</fullName>
    </submittedName>
</protein>
<name>A0A9P5N1M0_9AGAM</name>
<dbReference type="Pfam" id="PF12796">
    <property type="entry name" value="Ank_2"/>
    <property type="match status" value="1"/>
</dbReference>
<keyword evidence="5" id="KW-1185">Reference proteome</keyword>
<sequence>DVRGFEDTTPLASAAYNGDLEMVQVLLEYKADIDGRDAAGRTPLHAASKGDHYKDPNIAPSLSNVARLLLEHGADVNVRMNDQSTPLHLAVQWGRVEVVQALLQHGASVGAKDDRGRTALQVVSEKNHDEIVKLLSEHRAG</sequence>
<gene>
    <name evidence="4" type="ORF">DFH94DRAFT_625445</name>
</gene>
<dbReference type="SUPFAM" id="SSF48403">
    <property type="entry name" value="Ankyrin repeat"/>
    <property type="match status" value="1"/>
</dbReference>
<dbReference type="AlphaFoldDB" id="A0A9P5N1M0"/>
<dbReference type="SMART" id="SM00248">
    <property type="entry name" value="ANK"/>
    <property type="match status" value="4"/>
</dbReference>
<proteinExistence type="predicted"/>
<keyword evidence="2 3" id="KW-0040">ANK repeat</keyword>
<dbReference type="PANTHER" id="PTHR24198:SF165">
    <property type="entry name" value="ANKYRIN REPEAT-CONTAINING PROTEIN-RELATED"/>
    <property type="match status" value="1"/>
</dbReference>